<dbReference type="PANTHER" id="PTHR23308">
    <property type="entry name" value="NUCLEAR INHIBITOR OF PROTEIN PHOSPHATASE-1"/>
    <property type="match status" value="1"/>
</dbReference>
<dbReference type="Pfam" id="PF00498">
    <property type="entry name" value="FHA"/>
    <property type="match status" value="1"/>
</dbReference>
<dbReference type="InterPro" id="IPR000253">
    <property type="entry name" value="FHA_dom"/>
</dbReference>
<evidence type="ECO:0000259" key="3">
    <source>
        <dbReference type="PROSITE" id="PS50006"/>
    </source>
</evidence>
<feature type="region of interest" description="Disordered" evidence="2">
    <location>
        <begin position="201"/>
        <end position="232"/>
    </location>
</feature>
<dbReference type="InterPro" id="IPR008984">
    <property type="entry name" value="SMAD_FHA_dom_sf"/>
</dbReference>
<dbReference type="InterPro" id="IPR050923">
    <property type="entry name" value="Cell_Proc_Reg/RNA_Proc"/>
</dbReference>
<feature type="coiled-coil region" evidence="1">
    <location>
        <begin position="388"/>
        <end position="445"/>
    </location>
</feature>
<feature type="compositionally biased region" description="Polar residues" evidence="2">
    <location>
        <begin position="208"/>
        <end position="232"/>
    </location>
</feature>
<reference evidence="4" key="1">
    <citation type="submission" date="2023-06" db="EMBL/GenBank/DDBJ databases">
        <title>Survivors Of The Sea: Transcriptome response of Skeletonema marinoi to long-term dormancy.</title>
        <authorList>
            <person name="Pinder M.I.M."/>
            <person name="Kourtchenko O."/>
            <person name="Robertson E.K."/>
            <person name="Larsson T."/>
            <person name="Maumus F."/>
            <person name="Osuna-Cruz C.M."/>
            <person name="Vancaester E."/>
            <person name="Stenow R."/>
            <person name="Vandepoele K."/>
            <person name="Ploug H."/>
            <person name="Bruchert V."/>
            <person name="Godhe A."/>
            <person name="Topel M."/>
        </authorList>
    </citation>
    <scope>NUCLEOTIDE SEQUENCE</scope>
    <source>
        <strain evidence="4">R05AC</strain>
    </source>
</reference>
<accession>A0AAD8YBV4</accession>
<dbReference type="PROSITE" id="PS50006">
    <property type="entry name" value="FHA_DOMAIN"/>
    <property type="match status" value="1"/>
</dbReference>
<protein>
    <submittedName>
        <fullName evidence="4">FHA domain-containing protein</fullName>
    </submittedName>
</protein>
<name>A0AAD8YBV4_9STRA</name>
<evidence type="ECO:0000256" key="2">
    <source>
        <dbReference type="SAM" id="MobiDB-lite"/>
    </source>
</evidence>
<evidence type="ECO:0000313" key="5">
    <source>
        <dbReference type="Proteomes" id="UP001224775"/>
    </source>
</evidence>
<feature type="compositionally biased region" description="Low complexity" evidence="2">
    <location>
        <begin position="600"/>
        <end position="626"/>
    </location>
</feature>
<feature type="region of interest" description="Disordered" evidence="2">
    <location>
        <begin position="477"/>
        <end position="497"/>
    </location>
</feature>
<dbReference type="EMBL" id="JATAAI010000009">
    <property type="protein sequence ID" value="KAK1743586.1"/>
    <property type="molecule type" value="Genomic_DNA"/>
</dbReference>
<gene>
    <name evidence="4" type="ORF">QTG54_006207</name>
</gene>
<dbReference type="AlphaFoldDB" id="A0AAD8YBV4"/>
<comment type="caution">
    <text evidence="4">The sequence shown here is derived from an EMBL/GenBank/DDBJ whole genome shotgun (WGS) entry which is preliminary data.</text>
</comment>
<feature type="domain" description="FHA" evidence="3">
    <location>
        <begin position="50"/>
        <end position="103"/>
    </location>
</feature>
<proteinExistence type="predicted"/>
<evidence type="ECO:0000313" key="4">
    <source>
        <dbReference type="EMBL" id="KAK1743586.1"/>
    </source>
</evidence>
<dbReference type="SUPFAM" id="SSF49879">
    <property type="entry name" value="SMAD/FHA domain"/>
    <property type="match status" value="1"/>
</dbReference>
<organism evidence="4 5">
    <name type="scientific">Skeletonema marinoi</name>
    <dbReference type="NCBI Taxonomy" id="267567"/>
    <lineage>
        <taxon>Eukaryota</taxon>
        <taxon>Sar</taxon>
        <taxon>Stramenopiles</taxon>
        <taxon>Ochrophyta</taxon>
        <taxon>Bacillariophyta</taxon>
        <taxon>Coscinodiscophyceae</taxon>
        <taxon>Thalassiosirophycidae</taxon>
        <taxon>Thalassiosirales</taxon>
        <taxon>Skeletonemataceae</taxon>
        <taxon>Skeletonema</taxon>
        <taxon>Skeletonema marinoi-dohrnii complex</taxon>
    </lineage>
</organism>
<dbReference type="Gene3D" id="2.60.200.20">
    <property type="match status" value="1"/>
</dbReference>
<sequence length="670" mass="74465">MTSWKPPSWSQIPPPSQQWHLDELKNGNLIASHSLNNLLSSSSNNNRHCITFGRIDDPTQIDILTAHESCSRLHARIAFTATGAPYLKDLGSGNGTFVNNRQLPIEACGKWECTDSTKKEVEVRGSRGVVVYPGDAIRLGCSTRIFVLEGPEEFERGAVKLKEAEKKMTVVDGHDNDSDAAAAATVEKNEEACTWGMSYSDDEHEAQHQNQQQLPLTSQSSNNTTNLPSIDTFFSSTPSSKYTISNPLQQLYNQYQTKSYKLDAISTESKRISQKEDMGVELTEGQRNQLTKNQDKLTALETSLKGLKDKIEEGMHVAIYGKPLNRQFQRSKGDGYDRDGDDDVDDFFDRTTTRQRDNDHGEEVESEASLIEKWKVLLQSHSKQQTVVASTTKQCDNLQSQIDSAGDEEDAFFIQNDLNLVKDNVKKATCRLDDIENDLKDVERLLKIVNPKLSWDREGGLIGTDFDIDEKKTKYKASESDNATTNAAEEQNESIMMMPPPPKTAATLSTVTTSFDMPPPPIMMATAAAKSAVSSFDMMPPPPKVTKSAPETMSNAAEQEVVTEHPVNPDRATPKEETEQPSPPPLQRKKRQLGPMRPPQTAAGTQGTLAALKQFTSHSNEASNNSHHAKKQKKSNDNSKFDPRKDEWNAPSDQDGSGRTSLHDKFKGRY</sequence>
<feature type="compositionally biased region" description="Basic and acidic residues" evidence="2">
    <location>
        <begin position="661"/>
        <end position="670"/>
    </location>
</feature>
<dbReference type="SMART" id="SM00240">
    <property type="entry name" value="FHA"/>
    <property type="match status" value="1"/>
</dbReference>
<dbReference type="Proteomes" id="UP001224775">
    <property type="component" value="Unassembled WGS sequence"/>
</dbReference>
<feature type="compositionally biased region" description="Basic and acidic residues" evidence="2">
    <location>
        <begin position="634"/>
        <end position="648"/>
    </location>
</feature>
<evidence type="ECO:0000256" key="1">
    <source>
        <dbReference type="SAM" id="Coils"/>
    </source>
</evidence>
<keyword evidence="5" id="KW-1185">Reference proteome</keyword>
<keyword evidence="1" id="KW-0175">Coiled coil</keyword>
<feature type="region of interest" description="Disordered" evidence="2">
    <location>
        <begin position="539"/>
        <end position="670"/>
    </location>
</feature>
<feature type="compositionally biased region" description="Polar residues" evidence="2">
    <location>
        <begin position="651"/>
        <end position="660"/>
    </location>
</feature>
<feature type="compositionally biased region" description="Polar residues" evidence="2">
    <location>
        <begin position="480"/>
        <end position="489"/>
    </location>
</feature>